<dbReference type="Proteomes" id="UP000664056">
    <property type="component" value="Unassembled WGS sequence"/>
</dbReference>
<gene>
    <name evidence="1" type="ORF">J0J18_15705</name>
</gene>
<dbReference type="RefSeq" id="WP_206622915.1">
    <property type="nucleotide sequence ID" value="NZ_JAFKOQ010000010.1"/>
</dbReference>
<dbReference type="AlphaFoldDB" id="A0AAW4HFL3"/>
<comment type="caution">
    <text evidence="1">The sequence shown here is derived from an EMBL/GenBank/DDBJ whole genome shotgun (WGS) entry which is preliminary data.</text>
</comment>
<evidence type="ECO:0000313" key="1">
    <source>
        <dbReference type="EMBL" id="MBN8123191.1"/>
    </source>
</evidence>
<reference evidence="1" key="1">
    <citation type="submission" date="2021-03" db="EMBL/GenBank/DDBJ databases">
        <title>Study of the foodborne Vibrio vulnificus isolates from China.</title>
        <authorList>
            <person name="Zheng Z."/>
            <person name="Ye L."/>
        </authorList>
    </citation>
    <scope>NUCLEOTIDE SEQUENCE</scope>
    <source>
        <strain evidence="1">Vv1582</strain>
    </source>
</reference>
<dbReference type="EMBL" id="JAFKOQ010000010">
    <property type="protein sequence ID" value="MBN8123191.1"/>
    <property type="molecule type" value="Genomic_DNA"/>
</dbReference>
<organism evidence="1 2">
    <name type="scientific">Vibrio vulnificus</name>
    <dbReference type="NCBI Taxonomy" id="672"/>
    <lineage>
        <taxon>Bacteria</taxon>
        <taxon>Pseudomonadati</taxon>
        <taxon>Pseudomonadota</taxon>
        <taxon>Gammaproteobacteria</taxon>
        <taxon>Vibrionales</taxon>
        <taxon>Vibrionaceae</taxon>
        <taxon>Vibrio</taxon>
    </lineage>
</organism>
<protein>
    <submittedName>
        <fullName evidence="1">Uncharacterized protein</fullName>
    </submittedName>
</protein>
<accession>A0AAW4HFL3</accession>
<name>A0AAW4HFL3_VIBVL</name>
<proteinExistence type="predicted"/>
<sequence>MTVDQLIEALNCMKKVYPDSGTHDVAVAVLGTDNGFTTTMVQVSAPPVTMEGSSNPCIMMAAFPMQDIGGIVRHIHFDVKFE</sequence>
<evidence type="ECO:0000313" key="2">
    <source>
        <dbReference type="Proteomes" id="UP000664056"/>
    </source>
</evidence>